<evidence type="ECO:0000259" key="2">
    <source>
        <dbReference type="Pfam" id="PF07486"/>
    </source>
</evidence>
<protein>
    <submittedName>
        <fullName evidence="3">Cell wall hydrolase</fullName>
    </submittedName>
</protein>
<keyword evidence="1" id="KW-1133">Transmembrane helix</keyword>
<keyword evidence="1" id="KW-0472">Membrane</keyword>
<feature type="transmembrane region" description="Helical" evidence="1">
    <location>
        <begin position="21"/>
        <end position="43"/>
    </location>
</feature>
<sequence>MFKVKNLLKDLFLSLKHISKKAYTSGLIIVTGCMVLAIVYMGVNGFAGTEANAVAALGRNVEEETAVSDSKSVEEEDGIAELELEISRYKAYKAEANQQATNGIKAEALTPMKAPEEESDERVMHTASFKAEEQASKLVSLSAKDYEALTRIVEAEATDEDIKGKILIVNVVMNRVKSSKFPNNIYDVIHQRIKGRVQFSPISDGRYYKLSVTNSTKKALEQAFNGEDYSKGALYFMARSLASSKAVSWFDNNLTKVTQHGAHEFFK</sequence>
<dbReference type="AlphaFoldDB" id="A0A8J8MJ93"/>
<organism evidence="3 4">
    <name type="scientific">Vallitalea pronyensis</name>
    <dbReference type="NCBI Taxonomy" id="1348613"/>
    <lineage>
        <taxon>Bacteria</taxon>
        <taxon>Bacillati</taxon>
        <taxon>Bacillota</taxon>
        <taxon>Clostridia</taxon>
        <taxon>Lachnospirales</taxon>
        <taxon>Vallitaleaceae</taxon>
        <taxon>Vallitalea</taxon>
    </lineage>
</organism>
<dbReference type="PROSITE" id="PS51257">
    <property type="entry name" value="PROKAR_LIPOPROTEIN"/>
    <property type="match status" value="1"/>
</dbReference>
<reference evidence="3" key="1">
    <citation type="submission" date="2020-07" db="EMBL/GenBank/DDBJ databases">
        <title>Vallitalea pronyensis genome.</title>
        <authorList>
            <person name="Postec A."/>
        </authorList>
    </citation>
    <scope>NUCLEOTIDE SEQUENCE</scope>
    <source>
        <strain evidence="3">FatNI3</strain>
    </source>
</reference>
<keyword evidence="1" id="KW-0812">Transmembrane</keyword>
<proteinExistence type="predicted"/>
<name>A0A8J8MJ93_9FIRM</name>
<accession>A0A8J8MJ93</accession>
<dbReference type="RefSeq" id="WP_212698342.1">
    <property type="nucleotide sequence ID" value="NZ_CP058649.1"/>
</dbReference>
<evidence type="ECO:0000256" key="1">
    <source>
        <dbReference type="SAM" id="Phobius"/>
    </source>
</evidence>
<dbReference type="InterPro" id="IPR011105">
    <property type="entry name" value="Cell_wall_hydrolase_SleB"/>
</dbReference>
<keyword evidence="4" id="KW-1185">Reference proteome</keyword>
<gene>
    <name evidence="3" type="ORF">HZI73_11340</name>
</gene>
<dbReference type="Proteomes" id="UP000683246">
    <property type="component" value="Chromosome"/>
</dbReference>
<keyword evidence="3" id="KW-0378">Hydrolase</keyword>
<evidence type="ECO:0000313" key="4">
    <source>
        <dbReference type="Proteomes" id="UP000683246"/>
    </source>
</evidence>
<evidence type="ECO:0000313" key="3">
    <source>
        <dbReference type="EMBL" id="QUI22847.1"/>
    </source>
</evidence>
<dbReference type="Pfam" id="PF07486">
    <property type="entry name" value="Hydrolase_2"/>
    <property type="match status" value="1"/>
</dbReference>
<dbReference type="KEGG" id="vpy:HZI73_11340"/>
<dbReference type="EMBL" id="CP058649">
    <property type="protein sequence ID" value="QUI22847.1"/>
    <property type="molecule type" value="Genomic_DNA"/>
</dbReference>
<dbReference type="GO" id="GO:0016787">
    <property type="term" value="F:hydrolase activity"/>
    <property type="evidence" value="ECO:0007669"/>
    <property type="project" value="UniProtKB-KW"/>
</dbReference>
<dbReference type="Gene3D" id="1.10.10.2520">
    <property type="entry name" value="Cell wall hydrolase SleB, domain 1"/>
    <property type="match status" value="1"/>
</dbReference>
<feature type="domain" description="Cell wall hydrolase SleB" evidence="2">
    <location>
        <begin position="160"/>
        <end position="266"/>
    </location>
</feature>
<dbReference type="InterPro" id="IPR042047">
    <property type="entry name" value="SleB_dom1"/>
</dbReference>